<feature type="region of interest" description="Disordered" evidence="1">
    <location>
        <begin position="21"/>
        <end position="46"/>
    </location>
</feature>
<sequence length="46" mass="5183">MTTPAAVAKDKAPALMRLSPLPKTQQRRETVRVTQPHPETRELAFL</sequence>
<protein>
    <submittedName>
        <fullName evidence="2">Uncharacterized protein</fullName>
    </submittedName>
</protein>
<proteinExistence type="predicted"/>
<reference evidence="2" key="2">
    <citation type="submission" date="2020-09" db="EMBL/GenBank/DDBJ databases">
        <authorList>
            <person name="Sun Q."/>
            <person name="Zhou Y."/>
        </authorList>
    </citation>
    <scope>NUCLEOTIDE SEQUENCE</scope>
    <source>
        <strain evidence="2">CGMCC 4.7272</strain>
    </source>
</reference>
<organism evidence="2 3">
    <name type="scientific">Streptomyces lacrimifluminis</name>
    <dbReference type="NCBI Taxonomy" id="1500077"/>
    <lineage>
        <taxon>Bacteria</taxon>
        <taxon>Bacillati</taxon>
        <taxon>Actinomycetota</taxon>
        <taxon>Actinomycetes</taxon>
        <taxon>Kitasatosporales</taxon>
        <taxon>Streptomycetaceae</taxon>
        <taxon>Streptomyces</taxon>
    </lineage>
</organism>
<dbReference type="EMBL" id="BMMU01000012">
    <property type="protein sequence ID" value="GGJ38744.1"/>
    <property type="molecule type" value="Genomic_DNA"/>
</dbReference>
<accession>A0A917L0A0</accession>
<evidence type="ECO:0000313" key="3">
    <source>
        <dbReference type="Proteomes" id="UP000625682"/>
    </source>
</evidence>
<comment type="caution">
    <text evidence="2">The sequence shown here is derived from an EMBL/GenBank/DDBJ whole genome shotgun (WGS) entry which is preliminary data.</text>
</comment>
<evidence type="ECO:0000256" key="1">
    <source>
        <dbReference type="SAM" id="MobiDB-lite"/>
    </source>
</evidence>
<dbReference type="Proteomes" id="UP000625682">
    <property type="component" value="Unassembled WGS sequence"/>
</dbReference>
<evidence type="ECO:0000313" key="2">
    <source>
        <dbReference type="EMBL" id="GGJ38744.1"/>
    </source>
</evidence>
<dbReference type="AlphaFoldDB" id="A0A917L0A0"/>
<dbReference type="RefSeq" id="WP_189148676.1">
    <property type="nucleotide sequence ID" value="NZ_BAABER010000011.1"/>
</dbReference>
<keyword evidence="3" id="KW-1185">Reference proteome</keyword>
<name>A0A917L0A0_9ACTN</name>
<gene>
    <name evidence="2" type="ORF">GCM10012282_39350</name>
</gene>
<reference evidence="2" key="1">
    <citation type="journal article" date="2014" name="Int. J. Syst. Evol. Microbiol.">
        <title>Complete genome sequence of Corynebacterium casei LMG S-19264T (=DSM 44701T), isolated from a smear-ripened cheese.</title>
        <authorList>
            <consortium name="US DOE Joint Genome Institute (JGI-PGF)"/>
            <person name="Walter F."/>
            <person name="Albersmeier A."/>
            <person name="Kalinowski J."/>
            <person name="Ruckert C."/>
        </authorList>
    </citation>
    <scope>NUCLEOTIDE SEQUENCE</scope>
    <source>
        <strain evidence="2">CGMCC 4.7272</strain>
    </source>
</reference>